<evidence type="ECO:0000313" key="2">
    <source>
        <dbReference type="Proteomes" id="UP000026960"/>
    </source>
</evidence>
<dbReference type="PROSITE" id="PS50096">
    <property type="entry name" value="IQ"/>
    <property type="match status" value="1"/>
</dbReference>
<proteinExistence type="predicted"/>
<dbReference type="Gramene" id="OBART07G01540.1">
    <property type="protein sequence ID" value="OBART07G01540.1"/>
    <property type="gene ID" value="OBART07G01540"/>
</dbReference>
<dbReference type="AlphaFoldDB" id="A0A0D3GLS1"/>
<organism evidence="1">
    <name type="scientific">Oryza barthii</name>
    <dbReference type="NCBI Taxonomy" id="65489"/>
    <lineage>
        <taxon>Eukaryota</taxon>
        <taxon>Viridiplantae</taxon>
        <taxon>Streptophyta</taxon>
        <taxon>Embryophyta</taxon>
        <taxon>Tracheophyta</taxon>
        <taxon>Spermatophyta</taxon>
        <taxon>Magnoliopsida</taxon>
        <taxon>Liliopsida</taxon>
        <taxon>Poales</taxon>
        <taxon>Poaceae</taxon>
        <taxon>BOP clade</taxon>
        <taxon>Oryzoideae</taxon>
        <taxon>Oryzeae</taxon>
        <taxon>Oryzinae</taxon>
        <taxon>Oryza</taxon>
    </lineage>
</organism>
<reference evidence="1" key="1">
    <citation type="journal article" date="2009" name="Rice">
        <title>De Novo Next Generation Sequencing of Plant Genomes.</title>
        <authorList>
            <person name="Rounsley S."/>
            <person name="Marri P.R."/>
            <person name="Yu Y."/>
            <person name="He R."/>
            <person name="Sisneros N."/>
            <person name="Goicoechea J.L."/>
            <person name="Lee S.J."/>
            <person name="Angelova A."/>
            <person name="Kudrna D."/>
            <person name="Luo M."/>
            <person name="Affourtit J."/>
            <person name="Desany B."/>
            <person name="Knight J."/>
            <person name="Niazi F."/>
            <person name="Egholm M."/>
            <person name="Wing R.A."/>
        </authorList>
    </citation>
    <scope>NUCLEOTIDE SEQUENCE [LARGE SCALE GENOMIC DNA]</scope>
    <source>
        <strain evidence="1">cv. IRGC 105608</strain>
    </source>
</reference>
<dbReference type="Proteomes" id="UP000026960">
    <property type="component" value="Chromosome 7"/>
</dbReference>
<keyword evidence="2" id="KW-1185">Reference proteome</keyword>
<name>A0A0D3GLS1_9ORYZ</name>
<dbReference type="PaxDb" id="65489-OBART07G01540.1"/>
<reference evidence="1" key="2">
    <citation type="submission" date="2015-03" db="UniProtKB">
        <authorList>
            <consortium name="EnsemblPlants"/>
        </authorList>
    </citation>
    <scope>IDENTIFICATION</scope>
</reference>
<dbReference type="HOGENOM" id="CLU_1498532_0_0_1"/>
<accession>A0A0D3GLS1</accession>
<evidence type="ECO:0000313" key="1">
    <source>
        <dbReference type="EnsemblPlants" id="OBART07G01540.1"/>
    </source>
</evidence>
<dbReference type="EnsemblPlants" id="OBART07G01540.1">
    <property type="protein sequence ID" value="OBART07G01540.1"/>
    <property type="gene ID" value="OBART07G01540"/>
</dbReference>
<sequence length="180" mass="20284">MPRRTRAPWSEPSGAFLKPAGDQIVRATTYYLVPHASPEELLSRNVTVAAVAIDGREDQAMNEHWAVLFEVEEFLLPGIDSLSIAKATTTMRWMNRRRTRYSGGPTMASPNYLCVEKIGTKIAKCRPTQWLVCAPMWRLLGHTFVSSLPSSPTTIIRHGHGLRRRTIRVESWTRGAAARR</sequence>
<protein>
    <submittedName>
        <fullName evidence="1">Uncharacterized protein</fullName>
    </submittedName>
</protein>